<accession>A0ABU7SJ22</accession>
<organism evidence="4 5">
    <name type="scientific">Plantactinospora veratri</name>
    <dbReference type="NCBI Taxonomy" id="1436122"/>
    <lineage>
        <taxon>Bacteria</taxon>
        <taxon>Bacillati</taxon>
        <taxon>Actinomycetota</taxon>
        <taxon>Actinomycetes</taxon>
        <taxon>Micromonosporales</taxon>
        <taxon>Micromonosporaceae</taxon>
        <taxon>Plantactinospora</taxon>
    </lineage>
</organism>
<dbReference type="EMBL" id="JAZGQL010000020">
    <property type="protein sequence ID" value="MEE6309951.1"/>
    <property type="molecule type" value="Genomic_DNA"/>
</dbReference>
<protein>
    <submittedName>
        <fullName evidence="4">MaoC/PaaZ C-terminal domain-containing protein</fullName>
    </submittedName>
</protein>
<keyword evidence="5" id="KW-1185">Reference proteome</keyword>
<dbReference type="SUPFAM" id="SSF54637">
    <property type="entry name" value="Thioesterase/thiol ester dehydrase-isomerase"/>
    <property type="match status" value="2"/>
</dbReference>
<gene>
    <name evidence="4" type="ORF">V1634_24245</name>
</gene>
<dbReference type="Proteomes" id="UP001339911">
    <property type="component" value="Unassembled WGS sequence"/>
</dbReference>
<feature type="compositionally biased region" description="Polar residues" evidence="2">
    <location>
        <begin position="1"/>
        <end position="11"/>
    </location>
</feature>
<dbReference type="PANTHER" id="PTHR43841:SF1">
    <property type="entry name" value="3-HYDROXYACYL-THIOESTER DEHYDRATASE X"/>
    <property type="match status" value="1"/>
</dbReference>
<comment type="similarity">
    <text evidence="1">Belongs to the enoyl-CoA hydratase/isomerase family.</text>
</comment>
<evidence type="ECO:0000313" key="4">
    <source>
        <dbReference type="EMBL" id="MEE6309951.1"/>
    </source>
</evidence>
<name>A0ABU7SJ22_9ACTN</name>
<feature type="domain" description="MaoC-like" evidence="3">
    <location>
        <begin position="211"/>
        <end position="279"/>
    </location>
</feature>
<dbReference type="PANTHER" id="PTHR43841">
    <property type="entry name" value="3-HYDROXYACYL-THIOESTER DEHYDRATASE HTDX-RELATED"/>
    <property type="match status" value="1"/>
</dbReference>
<evidence type="ECO:0000256" key="2">
    <source>
        <dbReference type="SAM" id="MobiDB-lite"/>
    </source>
</evidence>
<feature type="region of interest" description="Disordered" evidence="2">
    <location>
        <begin position="181"/>
        <end position="200"/>
    </location>
</feature>
<dbReference type="Pfam" id="PF01575">
    <property type="entry name" value="MaoC_dehydratas"/>
    <property type="match status" value="1"/>
</dbReference>
<reference evidence="4 5" key="1">
    <citation type="submission" date="2024-01" db="EMBL/GenBank/DDBJ databases">
        <title>Genome insights into Plantactinospora veratri sp. nov.</title>
        <authorList>
            <person name="Wang L."/>
        </authorList>
    </citation>
    <scope>NUCLEOTIDE SEQUENCE [LARGE SCALE GENOMIC DNA]</scope>
    <source>
        <strain evidence="4 5">NEAU-FHS4</strain>
    </source>
</reference>
<dbReference type="InterPro" id="IPR029069">
    <property type="entry name" value="HotDog_dom_sf"/>
</dbReference>
<evidence type="ECO:0000259" key="3">
    <source>
        <dbReference type="Pfam" id="PF01575"/>
    </source>
</evidence>
<evidence type="ECO:0000313" key="5">
    <source>
        <dbReference type="Proteomes" id="UP001339911"/>
    </source>
</evidence>
<dbReference type="Gene3D" id="3.10.129.10">
    <property type="entry name" value="Hotdog Thioesterase"/>
    <property type="match status" value="1"/>
</dbReference>
<comment type="caution">
    <text evidence="4">The sequence shown here is derived from an EMBL/GenBank/DDBJ whole genome shotgun (WGS) entry which is preliminary data.</text>
</comment>
<dbReference type="RefSeq" id="WP_331210278.1">
    <property type="nucleotide sequence ID" value="NZ_JAZGQL010000020.1"/>
</dbReference>
<proteinExistence type="inferred from homology"/>
<sequence>MAQLPNDTGDSTADEPGRAPGRSAVELAALPAPGPLYRRAAIGLAPRFGAARRADRLPGTGLLVRAVTVDRDHLAAYDRVCGFRLADALPPTYPHVLAFPLALRLMSAPEFPLPLVGLVHVANRITTYRRMDAAEPLDLAVRAVDLRPHDRGRQFDVVCTASADGEVVWRGVSTYLRRERTAAGGRGDSPEQPAAPAPTALWRLGSRVGRDYARVSGDHNPIHTSRVAARLFGFAGPIAHGMWSKARCLAALEGRLPDAYTVEVAFRRPVPLPGTVAFSADPARSFGLYDPSRGRAHLVGEVAATGV</sequence>
<dbReference type="InterPro" id="IPR002539">
    <property type="entry name" value="MaoC-like_dom"/>
</dbReference>
<evidence type="ECO:0000256" key="1">
    <source>
        <dbReference type="ARBA" id="ARBA00005254"/>
    </source>
</evidence>
<feature type="region of interest" description="Disordered" evidence="2">
    <location>
        <begin position="1"/>
        <end position="20"/>
    </location>
</feature>